<dbReference type="OrthoDB" id="2384869at2759"/>
<name>A0A9N9DDX1_9GLOM</name>
<sequence length="121" mass="13403">MSNNETGTILERKAANIDDSYFVSVIATLKELTRDDAVSELQILAIGLPRVTLKSPIGEVELRTTYIGTILSPLFTDPDRGIFPRWSDRQTAESKARKPVGRAKQSDAIINEIDPLSWSSN</sequence>
<evidence type="ECO:0000256" key="1">
    <source>
        <dbReference type="SAM" id="MobiDB-lite"/>
    </source>
</evidence>
<comment type="caution">
    <text evidence="2">The sequence shown here is derived from an EMBL/GenBank/DDBJ whole genome shotgun (WGS) entry which is preliminary data.</text>
</comment>
<proteinExistence type="predicted"/>
<evidence type="ECO:0000313" key="2">
    <source>
        <dbReference type="EMBL" id="CAG8631551.1"/>
    </source>
</evidence>
<organism evidence="2 3">
    <name type="scientific">Ambispora leptoticha</name>
    <dbReference type="NCBI Taxonomy" id="144679"/>
    <lineage>
        <taxon>Eukaryota</taxon>
        <taxon>Fungi</taxon>
        <taxon>Fungi incertae sedis</taxon>
        <taxon>Mucoromycota</taxon>
        <taxon>Glomeromycotina</taxon>
        <taxon>Glomeromycetes</taxon>
        <taxon>Archaeosporales</taxon>
        <taxon>Ambisporaceae</taxon>
        <taxon>Ambispora</taxon>
    </lineage>
</organism>
<reference evidence="2" key="1">
    <citation type="submission" date="2021-06" db="EMBL/GenBank/DDBJ databases">
        <authorList>
            <person name="Kallberg Y."/>
            <person name="Tangrot J."/>
            <person name="Rosling A."/>
        </authorList>
    </citation>
    <scope>NUCLEOTIDE SEQUENCE</scope>
    <source>
        <strain evidence="2">FL130A</strain>
    </source>
</reference>
<dbReference type="EMBL" id="CAJVPS010007078">
    <property type="protein sequence ID" value="CAG8631551.1"/>
    <property type="molecule type" value="Genomic_DNA"/>
</dbReference>
<gene>
    <name evidence="2" type="ORF">ALEPTO_LOCUS9374</name>
</gene>
<evidence type="ECO:0000313" key="3">
    <source>
        <dbReference type="Proteomes" id="UP000789508"/>
    </source>
</evidence>
<dbReference type="AlphaFoldDB" id="A0A9N9DDX1"/>
<dbReference type="Proteomes" id="UP000789508">
    <property type="component" value="Unassembled WGS sequence"/>
</dbReference>
<keyword evidence="3" id="KW-1185">Reference proteome</keyword>
<feature type="region of interest" description="Disordered" evidence="1">
    <location>
        <begin position="85"/>
        <end position="108"/>
    </location>
</feature>
<feature type="compositionally biased region" description="Basic and acidic residues" evidence="1">
    <location>
        <begin position="85"/>
        <end position="96"/>
    </location>
</feature>
<protein>
    <submittedName>
        <fullName evidence="2">9149_t:CDS:1</fullName>
    </submittedName>
</protein>
<accession>A0A9N9DDX1</accession>